<accession>A0A4U6QAE7</accession>
<dbReference type="EMBL" id="SZZH01000006">
    <property type="protein sequence ID" value="TKV56888.1"/>
    <property type="molecule type" value="Genomic_DNA"/>
</dbReference>
<evidence type="ECO:0000256" key="1">
    <source>
        <dbReference type="SAM" id="MobiDB-lite"/>
    </source>
</evidence>
<keyword evidence="3" id="KW-1185">Reference proteome</keyword>
<dbReference type="Proteomes" id="UP000306985">
    <property type="component" value="Unassembled WGS sequence"/>
</dbReference>
<comment type="caution">
    <text evidence="2">The sequence shown here is derived from an EMBL/GenBank/DDBJ whole genome shotgun (WGS) entry which is preliminary data.</text>
</comment>
<gene>
    <name evidence="2" type="ORF">FDO65_18790</name>
</gene>
<reference evidence="2 3" key="1">
    <citation type="submission" date="2019-05" db="EMBL/GenBank/DDBJ databases">
        <title>Nakamurella sp. N5BH11, whole genome shotgun sequence.</title>
        <authorList>
            <person name="Tuo L."/>
        </authorList>
    </citation>
    <scope>NUCLEOTIDE SEQUENCE [LARGE SCALE GENOMIC DNA]</scope>
    <source>
        <strain evidence="2 3">N5BH11</strain>
    </source>
</reference>
<dbReference type="RefSeq" id="WP_137451275.1">
    <property type="nucleotide sequence ID" value="NZ_SZZH01000006.1"/>
</dbReference>
<feature type="region of interest" description="Disordered" evidence="1">
    <location>
        <begin position="176"/>
        <end position="208"/>
    </location>
</feature>
<protein>
    <submittedName>
        <fullName evidence="2">Uncharacterized protein</fullName>
    </submittedName>
</protein>
<evidence type="ECO:0000313" key="2">
    <source>
        <dbReference type="EMBL" id="TKV56888.1"/>
    </source>
</evidence>
<dbReference type="AlphaFoldDB" id="A0A4U6QAE7"/>
<feature type="compositionally biased region" description="Polar residues" evidence="1">
    <location>
        <begin position="181"/>
        <end position="191"/>
    </location>
</feature>
<sequence>MAVEPDPGQPGNDAESNDSWVQFVLALGEDGVRNQRDQRDFADWIEALPGIGQTGYYQPRSDHRRRHLTIQWYGDPDGQAAIVSEGRRRGLSVEFVPIAFPKSRYEEFVQWMTHPSSRDALGFTVHSISGPTFDEPFVVLGGEVEQFTEEALRAVGEELSRLVGIHVVIRPGLPFRPWGQPETSPSPTTGLRSQPPGSPRRPGPHHPR</sequence>
<proteinExistence type="predicted"/>
<name>A0A4U6QAE7_9ACTN</name>
<evidence type="ECO:0000313" key="3">
    <source>
        <dbReference type="Proteomes" id="UP000306985"/>
    </source>
</evidence>
<organism evidence="2 3">
    <name type="scientific">Nakamurella flava</name>
    <dbReference type="NCBI Taxonomy" id="2576308"/>
    <lineage>
        <taxon>Bacteria</taxon>
        <taxon>Bacillati</taxon>
        <taxon>Actinomycetota</taxon>
        <taxon>Actinomycetes</taxon>
        <taxon>Nakamurellales</taxon>
        <taxon>Nakamurellaceae</taxon>
        <taxon>Nakamurella</taxon>
    </lineage>
</organism>